<accession>A0A7J0ERD7</accession>
<organism evidence="3 4">
    <name type="scientific">Actinidia rufa</name>
    <dbReference type="NCBI Taxonomy" id="165716"/>
    <lineage>
        <taxon>Eukaryota</taxon>
        <taxon>Viridiplantae</taxon>
        <taxon>Streptophyta</taxon>
        <taxon>Embryophyta</taxon>
        <taxon>Tracheophyta</taxon>
        <taxon>Spermatophyta</taxon>
        <taxon>Magnoliopsida</taxon>
        <taxon>eudicotyledons</taxon>
        <taxon>Gunneridae</taxon>
        <taxon>Pentapetalae</taxon>
        <taxon>asterids</taxon>
        <taxon>Ericales</taxon>
        <taxon>Actinidiaceae</taxon>
        <taxon>Actinidia</taxon>
    </lineage>
</organism>
<reference evidence="3 4" key="1">
    <citation type="submission" date="2019-07" db="EMBL/GenBank/DDBJ databases">
        <title>De Novo Assembly of kiwifruit Actinidia rufa.</title>
        <authorList>
            <person name="Sugita-Konishi S."/>
            <person name="Sato K."/>
            <person name="Mori E."/>
            <person name="Abe Y."/>
            <person name="Kisaki G."/>
            <person name="Hamano K."/>
            <person name="Suezawa K."/>
            <person name="Otani M."/>
            <person name="Fukuda T."/>
            <person name="Manabe T."/>
            <person name="Gomi K."/>
            <person name="Tabuchi M."/>
            <person name="Akimitsu K."/>
            <person name="Kataoka I."/>
        </authorList>
    </citation>
    <scope>NUCLEOTIDE SEQUENCE [LARGE SCALE GENOMIC DNA]</scope>
    <source>
        <strain evidence="4">cv. Fuchu</strain>
    </source>
</reference>
<evidence type="ECO:0000313" key="3">
    <source>
        <dbReference type="EMBL" id="GFY88766.1"/>
    </source>
</evidence>
<protein>
    <submittedName>
        <fullName evidence="3">18S pre-ribosomal assembly protein gar2-like protein</fullName>
    </submittedName>
</protein>
<gene>
    <name evidence="3" type="ORF">Acr_06g0007060</name>
</gene>
<comment type="caution">
    <text evidence="3">The sequence shown here is derived from an EMBL/GenBank/DDBJ whole genome shotgun (WGS) entry which is preliminary data.</text>
</comment>
<dbReference type="PANTHER" id="PTHR33914">
    <property type="entry name" value="18S PRE-RIBOSOMAL ASSEMBLY PROTEIN GAR2-LIKE PROTEIN"/>
    <property type="match status" value="1"/>
</dbReference>
<feature type="region of interest" description="Disordered" evidence="1">
    <location>
        <begin position="243"/>
        <end position="288"/>
    </location>
</feature>
<dbReference type="InterPro" id="IPR040378">
    <property type="entry name" value="BASL"/>
</dbReference>
<keyword evidence="4" id="KW-1185">Reference proteome</keyword>
<dbReference type="Proteomes" id="UP000585474">
    <property type="component" value="Unassembled WGS sequence"/>
</dbReference>
<sequence>MLVLLNASFILIVELLAGAEGNNDPLFCDSTLVSKHKSKQFEYNSAFDAAMLEAITKENQNGTLCDVNNRNDNAARLASDINDTPELQCTMVVEGVAPCTVSSIEMKLLERDRIFTYHAIKDICIDEGLPSKDKILIECENGKGHHTILHSNGSKNSSMTGEEIELLSPNGSKSSSDDNYHEVESYVCGTEGNVGTELLISDASKSSDSDLDDDFGNHDRSLVLVEAGETNYNETDTIAEDYSSEKSVTNKSAQQSAQIPCSKPLYESPTAVSAPAESNKSNPVNNLSYNSKVERATITFDFNSTKSEASSRDKSTDDINHEQPLKIVNEPRHENGFSGNLEPINEVQHSQGESSFSMAGSMPGLITYSGSIPYSGSVSLRSDSSATSTRSFAFPVLQSEWNSSPVRMAKADRRHYRRHKCWRHGLLCCRF</sequence>
<evidence type="ECO:0000313" key="4">
    <source>
        <dbReference type="Proteomes" id="UP000585474"/>
    </source>
</evidence>
<feature type="chain" id="PRO_5029505928" evidence="2">
    <location>
        <begin position="22"/>
        <end position="431"/>
    </location>
</feature>
<dbReference type="GO" id="GO:0009786">
    <property type="term" value="P:regulation of asymmetric cell division"/>
    <property type="evidence" value="ECO:0007669"/>
    <property type="project" value="InterPro"/>
</dbReference>
<dbReference type="AlphaFoldDB" id="A0A7J0ERD7"/>
<name>A0A7J0ERD7_9ERIC</name>
<feature type="compositionally biased region" description="Polar residues" evidence="1">
    <location>
        <begin position="245"/>
        <end position="259"/>
    </location>
</feature>
<dbReference type="EMBL" id="BJWL01000006">
    <property type="protein sequence ID" value="GFY88766.1"/>
    <property type="molecule type" value="Genomic_DNA"/>
</dbReference>
<proteinExistence type="predicted"/>
<evidence type="ECO:0000256" key="1">
    <source>
        <dbReference type="SAM" id="MobiDB-lite"/>
    </source>
</evidence>
<feature type="signal peptide" evidence="2">
    <location>
        <begin position="1"/>
        <end position="21"/>
    </location>
</feature>
<keyword evidence="2" id="KW-0732">Signal</keyword>
<feature type="compositionally biased region" description="Polar residues" evidence="1">
    <location>
        <begin position="276"/>
        <end position="288"/>
    </location>
</feature>
<evidence type="ECO:0000256" key="2">
    <source>
        <dbReference type="SAM" id="SignalP"/>
    </source>
</evidence>
<dbReference type="PANTHER" id="PTHR33914:SF2">
    <property type="entry name" value="OS02G0582100 PROTEIN"/>
    <property type="match status" value="1"/>
</dbReference>
<dbReference type="OrthoDB" id="1911032at2759"/>